<evidence type="ECO:0000256" key="1">
    <source>
        <dbReference type="ARBA" id="ARBA00003470"/>
    </source>
</evidence>
<dbReference type="RefSeq" id="XP_062763570.1">
    <property type="nucleotide sequence ID" value="XM_062914806.1"/>
</dbReference>
<evidence type="ECO:0000256" key="3">
    <source>
        <dbReference type="ARBA" id="ARBA00010787"/>
    </source>
</evidence>
<comment type="similarity">
    <text evidence="3 8">Belongs to the ATP25 family.</text>
</comment>
<keyword evidence="6 8" id="KW-0496">Mitochondrion</keyword>
<keyword evidence="5 8" id="KW-0809">Transit peptide</keyword>
<name>A0ABR0H6I4_9PEZI</name>
<dbReference type="EMBL" id="JAFFHB010000008">
    <property type="protein sequence ID" value="KAK4663604.1"/>
    <property type="molecule type" value="Genomic_DNA"/>
</dbReference>
<protein>
    <recommendedName>
        <fullName evidence="8">ATPase synthesis protein 25</fullName>
    </recommendedName>
</protein>
<feature type="compositionally biased region" description="Polar residues" evidence="9">
    <location>
        <begin position="169"/>
        <end position="180"/>
    </location>
</feature>
<comment type="subcellular location">
    <subcellularLocation>
        <location evidence="2 8">Mitochondrion inner membrane</location>
        <topology evidence="2 8">Peripheral membrane protein</topology>
        <orientation evidence="2 8">Matrix side</orientation>
    </subcellularLocation>
</comment>
<evidence type="ECO:0000256" key="7">
    <source>
        <dbReference type="ARBA" id="ARBA00023136"/>
    </source>
</evidence>
<dbReference type="Proteomes" id="UP001326199">
    <property type="component" value="Unassembled WGS sequence"/>
</dbReference>
<keyword evidence="7 8" id="KW-0472">Membrane</keyword>
<evidence type="ECO:0000256" key="6">
    <source>
        <dbReference type="ARBA" id="ARBA00023128"/>
    </source>
</evidence>
<keyword evidence="4 8" id="KW-0999">Mitochondrion inner membrane</keyword>
<sequence>MVNRKREKSSAAIRDDRLKLITPTAKILPTSPNAGAVSGDELCRDQSDVRQDFPEGETELVFNGHGLLLKTSPTISTSTSRLIQLQNKTIMAGPSVTGAIRCSSCTRSVFRSLIGSIAESRTPQAALRSQRLVTPAVGSRYHSSFRASPPLRGGPALEETLQREELDGSISSSNLDSNNATTTTTTTTTSSEPSDVPWYLQVEPPRHPTLMHEPPPLPDIPEDSPKVMEPLLKYISEELGMDDLSLVDLRDRDPPAAIGQDVIMIVGTARSERHLHVSADRLVRWLRGRGIGADADGLLGRNELKIKLRRIARKAKMLGTARSARAGDDGITTGWICVNLGNVGGSRREVQMVDEEGRSMGFGVPRTGASVIVQMLTESRRQELDLENLWEEMGREAVETYERPPPLRRDFSGYKAYAGRRTRSEGYRPRRIREFSTAAVPQGTIAALAVKAFRNGRG</sequence>
<feature type="region of interest" description="Disordered" evidence="9">
    <location>
        <begin position="164"/>
        <end position="208"/>
    </location>
</feature>
<organism evidence="10 11">
    <name type="scientific">Podospora pseudopauciseta</name>
    <dbReference type="NCBI Taxonomy" id="2093780"/>
    <lineage>
        <taxon>Eukaryota</taxon>
        <taxon>Fungi</taxon>
        <taxon>Dikarya</taxon>
        <taxon>Ascomycota</taxon>
        <taxon>Pezizomycotina</taxon>
        <taxon>Sordariomycetes</taxon>
        <taxon>Sordariomycetidae</taxon>
        <taxon>Sordariales</taxon>
        <taxon>Podosporaceae</taxon>
        <taxon>Podospora</taxon>
    </lineage>
</organism>
<evidence type="ECO:0000313" key="11">
    <source>
        <dbReference type="Proteomes" id="UP001326199"/>
    </source>
</evidence>
<dbReference type="PANTHER" id="PTHR28087:SF1">
    <property type="entry name" value="ATPASE SYNTHESIS PROTEIN 25, MITOCHONDRIAL"/>
    <property type="match status" value="1"/>
</dbReference>
<evidence type="ECO:0000256" key="8">
    <source>
        <dbReference type="RuleBase" id="RU367062"/>
    </source>
</evidence>
<evidence type="ECO:0000256" key="5">
    <source>
        <dbReference type="ARBA" id="ARBA00022946"/>
    </source>
</evidence>
<dbReference type="InterPro" id="IPR043519">
    <property type="entry name" value="NT_sf"/>
</dbReference>
<dbReference type="Gene3D" id="3.30.460.10">
    <property type="entry name" value="Beta Polymerase, domain 2"/>
    <property type="match status" value="1"/>
</dbReference>
<comment type="function">
    <text evidence="8">Mitochondrial mRNA stabilization factor.</text>
</comment>
<comment type="function">
    <text evidence="1">Probable mitochondrial mRNA stabilization factor.</text>
</comment>
<dbReference type="PANTHER" id="PTHR28087">
    <property type="entry name" value="ATPASE SYNTHESIS PROTEIN 25, MITOCHONDRIAL"/>
    <property type="match status" value="1"/>
</dbReference>
<evidence type="ECO:0000256" key="2">
    <source>
        <dbReference type="ARBA" id="ARBA00004443"/>
    </source>
</evidence>
<accession>A0ABR0H6I4</accession>
<keyword evidence="11" id="KW-1185">Reference proteome</keyword>
<comment type="caution">
    <text evidence="10">The sequence shown here is derived from an EMBL/GenBank/DDBJ whole genome shotgun (WGS) entry which is preliminary data.</text>
</comment>
<reference evidence="10 11" key="1">
    <citation type="journal article" date="2023" name="bioRxiv">
        <title>High-quality genome assemblies of four members of thePodospora anserinaspecies complex.</title>
        <authorList>
            <person name="Ament-Velasquez S.L."/>
            <person name="Vogan A.A."/>
            <person name="Wallerman O."/>
            <person name="Hartmann F."/>
            <person name="Gautier V."/>
            <person name="Silar P."/>
            <person name="Giraud T."/>
            <person name="Johannesson H."/>
        </authorList>
    </citation>
    <scope>NUCLEOTIDE SEQUENCE [LARGE SCALE GENOMIC DNA]</scope>
    <source>
        <strain evidence="10 11">CBS 411.78</strain>
    </source>
</reference>
<gene>
    <name evidence="10" type="primary">ATP25</name>
    <name evidence="10" type="ORF">QC763_609840</name>
</gene>
<dbReference type="GeneID" id="87935149"/>
<evidence type="ECO:0000313" key="10">
    <source>
        <dbReference type="EMBL" id="KAK4663604.1"/>
    </source>
</evidence>
<proteinExistence type="inferred from homology"/>
<dbReference type="InterPro" id="IPR040152">
    <property type="entry name" value="Atp25"/>
</dbReference>
<evidence type="ECO:0000256" key="4">
    <source>
        <dbReference type="ARBA" id="ARBA00022792"/>
    </source>
</evidence>
<evidence type="ECO:0000256" key="9">
    <source>
        <dbReference type="SAM" id="MobiDB-lite"/>
    </source>
</evidence>